<dbReference type="RefSeq" id="XP_013754462.1">
    <property type="nucleotide sequence ID" value="XM_013899008.1"/>
</dbReference>
<dbReference type="Proteomes" id="UP000054408">
    <property type="component" value="Unassembled WGS sequence"/>
</dbReference>
<keyword evidence="5 10" id="KW-0547">Nucleotide-binding</keyword>
<dbReference type="SUPFAM" id="SSF56112">
    <property type="entry name" value="Protein kinase-like (PK-like)"/>
    <property type="match status" value="1"/>
</dbReference>
<dbReference type="CDD" id="cd05123">
    <property type="entry name" value="STKc_AGC"/>
    <property type="match status" value="1"/>
</dbReference>
<dbReference type="InterPro" id="IPR000159">
    <property type="entry name" value="RA_dom"/>
</dbReference>
<protein>
    <recommendedName>
        <fullName evidence="1">non-specific serine/threonine protein kinase</fullName>
        <ecNumber evidence="1">2.7.11.1</ecNumber>
    </recommendedName>
</protein>
<dbReference type="PROSITE" id="PS51285">
    <property type="entry name" value="AGC_KINASE_CTER"/>
    <property type="match status" value="1"/>
</dbReference>
<dbReference type="OrthoDB" id="63267at2759"/>
<dbReference type="CDD" id="cd17043">
    <property type="entry name" value="RA"/>
    <property type="match status" value="1"/>
</dbReference>
<evidence type="ECO:0000256" key="1">
    <source>
        <dbReference type="ARBA" id="ARBA00012513"/>
    </source>
</evidence>
<dbReference type="AlphaFoldDB" id="A0A0L0DMC7"/>
<dbReference type="Gene3D" id="1.10.510.10">
    <property type="entry name" value="Transferase(Phosphotransferase) domain 1"/>
    <property type="match status" value="1"/>
</dbReference>
<dbReference type="SMART" id="SM00220">
    <property type="entry name" value="S_TKc"/>
    <property type="match status" value="1"/>
</dbReference>
<proteinExistence type="predicted"/>
<keyword evidence="16" id="KW-1185">Reference proteome</keyword>
<feature type="domain" description="Ras-associating" evidence="12">
    <location>
        <begin position="619"/>
        <end position="705"/>
    </location>
</feature>
<dbReference type="InterPro" id="IPR008936">
    <property type="entry name" value="Rho_GTPase_activation_prot"/>
</dbReference>
<dbReference type="FunFam" id="3.30.200.20:FF:000048">
    <property type="entry name" value="Non-specific serine/threonine protein kinase"/>
    <property type="match status" value="1"/>
</dbReference>
<feature type="domain" description="Protein kinase" evidence="11">
    <location>
        <begin position="727"/>
        <end position="983"/>
    </location>
</feature>
<dbReference type="InterPro" id="IPR000961">
    <property type="entry name" value="AGC-kinase_C"/>
</dbReference>
<evidence type="ECO:0000256" key="10">
    <source>
        <dbReference type="PROSITE-ProRule" id="PRU10141"/>
    </source>
</evidence>
<reference evidence="15 16" key="1">
    <citation type="submission" date="2010-05" db="EMBL/GenBank/DDBJ databases">
        <title>The Genome Sequence of Thecamonas trahens ATCC 50062.</title>
        <authorList>
            <consortium name="The Broad Institute Genome Sequencing Platform"/>
            <person name="Russ C."/>
            <person name="Cuomo C."/>
            <person name="Shea T."/>
            <person name="Young S.K."/>
            <person name="Zeng Q."/>
            <person name="Koehrsen M."/>
            <person name="Haas B."/>
            <person name="Borodovsky M."/>
            <person name="Guigo R."/>
            <person name="Alvarado L."/>
            <person name="Berlin A."/>
            <person name="Bochicchio J."/>
            <person name="Borenstein D."/>
            <person name="Chapman S."/>
            <person name="Chen Z."/>
            <person name="Freedman E."/>
            <person name="Gellesch M."/>
            <person name="Goldberg J."/>
            <person name="Griggs A."/>
            <person name="Gujja S."/>
            <person name="Heilman E."/>
            <person name="Heiman D."/>
            <person name="Hepburn T."/>
            <person name="Howarth C."/>
            <person name="Jen D."/>
            <person name="Larson L."/>
            <person name="Mehta T."/>
            <person name="Park D."/>
            <person name="Pearson M."/>
            <person name="Roberts A."/>
            <person name="Saif S."/>
            <person name="Shenoy N."/>
            <person name="Sisk P."/>
            <person name="Stolte C."/>
            <person name="Sykes S."/>
            <person name="Thomson T."/>
            <person name="Walk T."/>
            <person name="White J."/>
            <person name="Yandava C."/>
            <person name="Burger G."/>
            <person name="Gray M.W."/>
            <person name="Holland P.W.H."/>
            <person name="King N."/>
            <person name="Lang F.B.F."/>
            <person name="Roger A.J."/>
            <person name="Ruiz-Trillo I."/>
            <person name="Lander E."/>
            <person name="Nusbaum C."/>
        </authorList>
    </citation>
    <scope>NUCLEOTIDE SEQUENCE [LARGE SCALE GENOMIC DNA]</scope>
    <source>
        <strain evidence="15 16">ATCC 50062</strain>
    </source>
</reference>
<dbReference type="InterPro" id="IPR000719">
    <property type="entry name" value="Prot_kinase_dom"/>
</dbReference>
<dbReference type="PROSITE" id="PS50200">
    <property type="entry name" value="RA"/>
    <property type="match status" value="1"/>
</dbReference>
<evidence type="ECO:0000256" key="3">
    <source>
        <dbReference type="ARBA" id="ARBA00022553"/>
    </source>
</evidence>
<sequence>MTGTPFAVFGVPLAQSLSNAGQAPNEVPAVVDAAITALLALPSLPDGFSISLSNDYQSVQNVRMQADDCESPELSGLSASELVDVVRMFVSALPAALIPADTAKAMILLTTTAPSTGRADKYRYLLGTLAPAERALLTRILEAIRRMVKAPGVSMANAVAAFGPAFIRDPESSTLSKLRLDALQPLVAVLAGEYASLFSTPVEGSVEYVSFGVTRATLVPFSSSFLAADASDVVFIMRQAGNAPLWYGESSSGAGHFPPAAVQVVGFLPPLHGSAAAAPRPKAVTSNATALRGAPLTISIGGKTVYNGAIQHSSAFKEAMASASPSIAITLVTGETTSLLAVGDNAVLEHKMRLVVEDSLLHAVTAMDPAMPAGAALSIAVTTEAGPSTVLMYVPKGSKLVHVNGALATAFGVPAGLCETTVGEVSSTTAGESDALQLEADVPDAQFAFAVTGRAAAVEPAGASTATAAAGGSGTGAGASAAATGAGASAANSTGASSSGASAGGDGGDDGGEATYGGAPIILQIWFREGSYKKLKSTSETPCFEVVAKIASNRAAKAEAYTLALVAAKSDTPFKYLGDEDLPSAVLKSKPGSRLMFVRKLQRSGDAAVNVRELNRKSSVSIVQVFYEDHYSSFRCSPATTAAELAEQVMRKPVFAGKDLSAYALYEKVGELQRQLEPSELPSDLFTKYQSEGVVVQFVLRHKTLELGEYAFIEERTRKEKVKLEDFDLLKVIGRGGYGKVCQVQKKDTGGIYAMKIISKASIVKEKDLLHTKEEQRILASIKHPFLLHLQYSFQTPEKLYLVMDYINGGELFFHLSNEGFFPEEQAKFYTAELVLALDHLHSHNILYRDLKPENVLLDAEGHVRLCDFGLCKATASTTGTLCGTAEYLAPEMLKGEGYGPEVDWWEVGVLMYEMRTGAPPFVAEEGESQVDLFRKVLYSNPPVDPAVFSDNAASLLLGLMEKDPSQRLGSNSVEDIKSHPFFACYDWDALYNRQIEPPFKPNVADASSTANVDEEFLNMSVADTLVEPSELSSVVQGSAFDGFSYVADSAFNN</sequence>
<dbReference type="InterPro" id="IPR008271">
    <property type="entry name" value="Ser/Thr_kinase_AS"/>
</dbReference>
<evidence type="ECO:0000259" key="11">
    <source>
        <dbReference type="PROSITE" id="PS50011"/>
    </source>
</evidence>
<dbReference type="InterPro" id="IPR000198">
    <property type="entry name" value="RhoGAP_dom"/>
</dbReference>
<keyword evidence="2" id="KW-0723">Serine/threonine-protein kinase</keyword>
<evidence type="ECO:0000259" key="14">
    <source>
        <dbReference type="PROSITE" id="PS51285"/>
    </source>
</evidence>
<dbReference type="EC" id="2.7.11.1" evidence="1"/>
<dbReference type="FunFam" id="1.10.510.10:FF:000008">
    <property type="entry name" value="Non-specific serine/threonine protein kinase"/>
    <property type="match status" value="1"/>
</dbReference>
<dbReference type="InterPro" id="IPR017441">
    <property type="entry name" value="Protein_kinase_ATP_BS"/>
</dbReference>
<keyword evidence="6 15" id="KW-0418">Kinase</keyword>
<evidence type="ECO:0000256" key="2">
    <source>
        <dbReference type="ARBA" id="ARBA00022527"/>
    </source>
</evidence>
<dbReference type="eggNOG" id="KOG0598">
    <property type="taxonomic scope" value="Eukaryota"/>
</dbReference>
<dbReference type="PROSITE" id="PS00108">
    <property type="entry name" value="PROTEIN_KINASE_ST"/>
    <property type="match status" value="1"/>
</dbReference>
<dbReference type="PANTHER" id="PTHR24351">
    <property type="entry name" value="RIBOSOMAL PROTEIN S6 KINASE"/>
    <property type="match status" value="1"/>
</dbReference>
<dbReference type="OMA" id="YAFIEER"/>
<comment type="catalytic activity">
    <reaction evidence="9">
        <text>L-seryl-[protein] + ATP = O-phospho-L-seryl-[protein] + ADP + H(+)</text>
        <dbReference type="Rhea" id="RHEA:17989"/>
        <dbReference type="Rhea" id="RHEA-COMP:9863"/>
        <dbReference type="Rhea" id="RHEA-COMP:11604"/>
        <dbReference type="ChEBI" id="CHEBI:15378"/>
        <dbReference type="ChEBI" id="CHEBI:29999"/>
        <dbReference type="ChEBI" id="CHEBI:30616"/>
        <dbReference type="ChEBI" id="CHEBI:83421"/>
        <dbReference type="ChEBI" id="CHEBI:456216"/>
        <dbReference type="EC" id="2.7.11.1"/>
    </reaction>
</comment>
<dbReference type="SUPFAM" id="SSF48350">
    <property type="entry name" value="GTPase activation domain, GAP"/>
    <property type="match status" value="1"/>
</dbReference>
<dbReference type="InterPro" id="IPR011009">
    <property type="entry name" value="Kinase-like_dom_sf"/>
</dbReference>
<evidence type="ECO:0000313" key="16">
    <source>
        <dbReference type="Proteomes" id="UP000054408"/>
    </source>
</evidence>
<dbReference type="Pfam" id="PF00620">
    <property type="entry name" value="RhoGAP"/>
    <property type="match status" value="1"/>
</dbReference>
<evidence type="ECO:0000256" key="4">
    <source>
        <dbReference type="ARBA" id="ARBA00022679"/>
    </source>
</evidence>
<evidence type="ECO:0000259" key="12">
    <source>
        <dbReference type="PROSITE" id="PS50200"/>
    </source>
</evidence>
<evidence type="ECO:0000256" key="8">
    <source>
        <dbReference type="ARBA" id="ARBA00047899"/>
    </source>
</evidence>
<feature type="domain" description="AGC-kinase C-terminal" evidence="14">
    <location>
        <begin position="984"/>
        <end position="1054"/>
    </location>
</feature>
<dbReference type="InterPro" id="IPR017892">
    <property type="entry name" value="Pkinase_C"/>
</dbReference>
<evidence type="ECO:0000256" key="6">
    <source>
        <dbReference type="ARBA" id="ARBA00022777"/>
    </source>
</evidence>
<dbReference type="GO" id="GO:0005524">
    <property type="term" value="F:ATP binding"/>
    <property type="evidence" value="ECO:0007669"/>
    <property type="project" value="UniProtKB-UniRule"/>
</dbReference>
<dbReference type="Pfam" id="PF00069">
    <property type="entry name" value="Pkinase"/>
    <property type="match status" value="1"/>
</dbReference>
<feature type="domain" description="Rho-GAP" evidence="13">
    <location>
        <begin position="11"/>
        <end position="198"/>
    </location>
</feature>
<keyword evidence="3" id="KW-0597">Phosphoprotein</keyword>
<feature type="binding site" evidence="10">
    <location>
        <position position="765"/>
    </location>
    <ligand>
        <name>ATP</name>
        <dbReference type="ChEBI" id="CHEBI:30616"/>
    </ligand>
</feature>
<dbReference type="InterPro" id="IPR029071">
    <property type="entry name" value="Ubiquitin-like_domsf"/>
</dbReference>
<dbReference type="GO" id="GO:0007165">
    <property type="term" value="P:signal transduction"/>
    <property type="evidence" value="ECO:0007669"/>
    <property type="project" value="InterPro"/>
</dbReference>
<gene>
    <name evidence="15" type="ORF">AMSG_08933</name>
</gene>
<dbReference type="PROSITE" id="PS00107">
    <property type="entry name" value="PROTEIN_KINASE_ATP"/>
    <property type="match status" value="1"/>
</dbReference>
<dbReference type="PROSITE" id="PS50011">
    <property type="entry name" value="PROTEIN_KINASE_DOM"/>
    <property type="match status" value="1"/>
</dbReference>
<comment type="catalytic activity">
    <reaction evidence="8">
        <text>L-threonyl-[protein] + ATP = O-phospho-L-threonyl-[protein] + ADP + H(+)</text>
        <dbReference type="Rhea" id="RHEA:46608"/>
        <dbReference type="Rhea" id="RHEA-COMP:11060"/>
        <dbReference type="Rhea" id="RHEA-COMP:11605"/>
        <dbReference type="ChEBI" id="CHEBI:15378"/>
        <dbReference type="ChEBI" id="CHEBI:30013"/>
        <dbReference type="ChEBI" id="CHEBI:30616"/>
        <dbReference type="ChEBI" id="CHEBI:61977"/>
        <dbReference type="ChEBI" id="CHEBI:456216"/>
        <dbReference type="EC" id="2.7.11.1"/>
    </reaction>
</comment>
<keyword evidence="7 10" id="KW-0067">ATP-binding</keyword>
<keyword evidence="4" id="KW-0808">Transferase</keyword>
<dbReference type="GO" id="GO:0106310">
    <property type="term" value="F:protein serine kinase activity"/>
    <property type="evidence" value="ECO:0007669"/>
    <property type="project" value="RHEA"/>
</dbReference>
<organism evidence="15 16">
    <name type="scientific">Thecamonas trahens ATCC 50062</name>
    <dbReference type="NCBI Taxonomy" id="461836"/>
    <lineage>
        <taxon>Eukaryota</taxon>
        <taxon>Apusozoa</taxon>
        <taxon>Apusomonadida</taxon>
        <taxon>Apusomonadidae</taxon>
        <taxon>Thecamonas</taxon>
    </lineage>
</organism>
<dbReference type="GO" id="GO:0004674">
    <property type="term" value="F:protein serine/threonine kinase activity"/>
    <property type="evidence" value="ECO:0007669"/>
    <property type="project" value="UniProtKB-KW"/>
</dbReference>
<evidence type="ECO:0000256" key="9">
    <source>
        <dbReference type="ARBA" id="ARBA00048679"/>
    </source>
</evidence>
<dbReference type="SMART" id="SM00133">
    <property type="entry name" value="S_TK_X"/>
    <property type="match status" value="1"/>
</dbReference>
<dbReference type="EMBL" id="GL349481">
    <property type="protein sequence ID" value="KNC53425.1"/>
    <property type="molecule type" value="Genomic_DNA"/>
</dbReference>
<dbReference type="SUPFAM" id="SSF54236">
    <property type="entry name" value="Ubiquitin-like"/>
    <property type="match status" value="1"/>
</dbReference>
<name>A0A0L0DMC7_THETB</name>
<dbReference type="Pfam" id="PF00433">
    <property type="entry name" value="Pkinase_C"/>
    <property type="match status" value="1"/>
</dbReference>
<evidence type="ECO:0000259" key="13">
    <source>
        <dbReference type="PROSITE" id="PS50238"/>
    </source>
</evidence>
<accession>A0A0L0DMC7</accession>
<dbReference type="STRING" id="461836.A0A0L0DMC7"/>
<dbReference type="Gene3D" id="1.10.555.10">
    <property type="entry name" value="Rho GTPase activation protein"/>
    <property type="match status" value="1"/>
</dbReference>
<dbReference type="PROSITE" id="PS50238">
    <property type="entry name" value="RHOGAP"/>
    <property type="match status" value="1"/>
</dbReference>
<evidence type="ECO:0000256" key="7">
    <source>
        <dbReference type="ARBA" id="ARBA00022840"/>
    </source>
</evidence>
<dbReference type="InterPro" id="IPR045270">
    <property type="entry name" value="STKc_AGC"/>
</dbReference>
<evidence type="ECO:0000313" key="15">
    <source>
        <dbReference type="EMBL" id="KNC53425.1"/>
    </source>
</evidence>
<dbReference type="Gene3D" id="3.30.200.20">
    <property type="entry name" value="Phosphorylase Kinase, domain 1"/>
    <property type="match status" value="1"/>
</dbReference>
<dbReference type="GeneID" id="25567509"/>
<evidence type="ECO:0000256" key="5">
    <source>
        <dbReference type="ARBA" id="ARBA00022741"/>
    </source>
</evidence>